<dbReference type="AlphaFoldDB" id="A0A0E9ST72"/>
<reference evidence="1" key="1">
    <citation type="submission" date="2014-11" db="EMBL/GenBank/DDBJ databases">
        <authorList>
            <person name="Amaro Gonzalez C."/>
        </authorList>
    </citation>
    <scope>NUCLEOTIDE SEQUENCE</scope>
</reference>
<reference evidence="1" key="2">
    <citation type="journal article" date="2015" name="Fish Shellfish Immunol.">
        <title>Early steps in the European eel (Anguilla anguilla)-Vibrio vulnificus interaction in the gills: Role of the RtxA13 toxin.</title>
        <authorList>
            <person name="Callol A."/>
            <person name="Pajuelo D."/>
            <person name="Ebbesson L."/>
            <person name="Teles M."/>
            <person name="MacKenzie S."/>
            <person name="Amaro C."/>
        </authorList>
    </citation>
    <scope>NUCLEOTIDE SEQUENCE</scope>
</reference>
<evidence type="ECO:0000313" key="1">
    <source>
        <dbReference type="EMBL" id="JAH44447.1"/>
    </source>
</evidence>
<proteinExistence type="predicted"/>
<name>A0A0E9ST72_ANGAN</name>
<organism evidence="1">
    <name type="scientific">Anguilla anguilla</name>
    <name type="common">European freshwater eel</name>
    <name type="synonym">Muraena anguilla</name>
    <dbReference type="NCBI Taxonomy" id="7936"/>
    <lineage>
        <taxon>Eukaryota</taxon>
        <taxon>Metazoa</taxon>
        <taxon>Chordata</taxon>
        <taxon>Craniata</taxon>
        <taxon>Vertebrata</taxon>
        <taxon>Euteleostomi</taxon>
        <taxon>Actinopterygii</taxon>
        <taxon>Neopterygii</taxon>
        <taxon>Teleostei</taxon>
        <taxon>Anguilliformes</taxon>
        <taxon>Anguillidae</taxon>
        <taxon>Anguilla</taxon>
    </lineage>
</organism>
<sequence>MMTSQVISTFSQLDYCNKYLDWKHSPPPITLSARISNIT</sequence>
<dbReference type="EMBL" id="GBXM01064130">
    <property type="protein sequence ID" value="JAH44447.1"/>
    <property type="molecule type" value="Transcribed_RNA"/>
</dbReference>
<accession>A0A0E9ST72</accession>
<protein>
    <submittedName>
        <fullName evidence="1">Uncharacterized protein</fullName>
    </submittedName>
</protein>